<dbReference type="Proteomes" id="UP000053825">
    <property type="component" value="Unassembled WGS sequence"/>
</dbReference>
<dbReference type="GO" id="GO:0003676">
    <property type="term" value="F:nucleic acid binding"/>
    <property type="evidence" value="ECO:0007669"/>
    <property type="project" value="InterPro"/>
</dbReference>
<evidence type="ECO:0008006" key="3">
    <source>
        <dbReference type="Google" id="ProtNLM"/>
    </source>
</evidence>
<dbReference type="Gene3D" id="3.30.420.10">
    <property type="entry name" value="Ribonuclease H-like superfamily/Ribonuclease H"/>
    <property type="match status" value="1"/>
</dbReference>
<evidence type="ECO:0000313" key="2">
    <source>
        <dbReference type="Proteomes" id="UP000053825"/>
    </source>
</evidence>
<dbReference type="EMBL" id="LHQN01027360">
    <property type="protein sequence ID" value="KOC58687.1"/>
    <property type="molecule type" value="Genomic_DNA"/>
</dbReference>
<reference evidence="2" key="1">
    <citation type="submission" date="2015-07" db="EMBL/GenBank/DDBJ databases">
        <title>The genome of Habropoda laboriosa.</title>
        <authorList>
            <person name="Pan H."/>
            <person name="Kapheim K."/>
        </authorList>
    </citation>
    <scope>NUCLEOTIDE SEQUENCE [LARGE SCALE GENOMIC DNA]</scope>
</reference>
<dbReference type="STRING" id="597456.A0A0L7QJ66"/>
<gene>
    <name evidence="1" type="ORF">WH47_08488</name>
</gene>
<sequence>PYSPNLSPCDYHLFGPLKEVLGGQRFKSNRQVEQFTCNWLRTQPSSFYDSGI</sequence>
<keyword evidence="2" id="KW-1185">Reference proteome</keyword>
<feature type="non-terminal residue" evidence="1">
    <location>
        <position position="1"/>
    </location>
</feature>
<evidence type="ECO:0000313" key="1">
    <source>
        <dbReference type="EMBL" id="KOC58687.1"/>
    </source>
</evidence>
<name>A0A0L7QJ66_9HYME</name>
<comment type="caution">
    <text evidence="1">The sequence shown here is derived from an EMBL/GenBank/DDBJ whole genome shotgun (WGS) entry which is preliminary data.</text>
</comment>
<protein>
    <recommendedName>
        <fullName evidence="3">Histone-lysine N-methyltransferase SETMAR</fullName>
    </recommendedName>
</protein>
<accession>A0A0L7QJ66</accession>
<dbReference type="AlphaFoldDB" id="A0A0L7QJ66"/>
<dbReference type="InterPro" id="IPR036397">
    <property type="entry name" value="RNaseH_sf"/>
</dbReference>
<organism evidence="1 2">
    <name type="scientific">Habropoda laboriosa</name>
    <dbReference type="NCBI Taxonomy" id="597456"/>
    <lineage>
        <taxon>Eukaryota</taxon>
        <taxon>Metazoa</taxon>
        <taxon>Ecdysozoa</taxon>
        <taxon>Arthropoda</taxon>
        <taxon>Hexapoda</taxon>
        <taxon>Insecta</taxon>
        <taxon>Pterygota</taxon>
        <taxon>Neoptera</taxon>
        <taxon>Endopterygota</taxon>
        <taxon>Hymenoptera</taxon>
        <taxon>Apocrita</taxon>
        <taxon>Aculeata</taxon>
        <taxon>Apoidea</taxon>
        <taxon>Anthophila</taxon>
        <taxon>Apidae</taxon>
        <taxon>Habropoda</taxon>
    </lineage>
</organism>
<proteinExistence type="predicted"/>